<sequence length="232" mass="25474">MSCRTYTVSAAKLTCNRGSFRPFNMSSSKSADMTSPKAGEGRQSAGSIPIRQLYWQINNRLGGARTNPTSSSSSSITGTNGGLQSQKRLSVTTLHFSCPFYALDRNKHHTCLSGPALTSLDAVRQHLEEAHRRPYQCPVCNTTFESISAMNYHIRQRSCNLQPLQEAEGLSEAQIDQLIQWQPQPGVGEEELWLELCEIVLPDARTGISVACVSSEPKPHWLVSADSPAGHQ</sequence>
<dbReference type="EMBL" id="MU864464">
    <property type="protein sequence ID" value="KAK4185023.1"/>
    <property type="molecule type" value="Genomic_DNA"/>
</dbReference>
<dbReference type="GO" id="GO:0008270">
    <property type="term" value="F:zinc ion binding"/>
    <property type="evidence" value="ECO:0007669"/>
    <property type="project" value="UniProtKB-KW"/>
</dbReference>
<reference evidence="4" key="1">
    <citation type="journal article" date="2023" name="Mol. Phylogenet. Evol.">
        <title>Genome-scale phylogeny and comparative genomics of the fungal order Sordariales.</title>
        <authorList>
            <person name="Hensen N."/>
            <person name="Bonometti L."/>
            <person name="Westerberg I."/>
            <person name="Brannstrom I.O."/>
            <person name="Guillou S."/>
            <person name="Cros-Aarteil S."/>
            <person name="Calhoun S."/>
            <person name="Haridas S."/>
            <person name="Kuo A."/>
            <person name="Mondo S."/>
            <person name="Pangilinan J."/>
            <person name="Riley R."/>
            <person name="LaButti K."/>
            <person name="Andreopoulos B."/>
            <person name="Lipzen A."/>
            <person name="Chen C."/>
            <person name="Yan M."/>
            <person name="Daum C."/>
            <person name="Ng V."/>
            <person name="Clum A."/>
            <person name="Steindorff A."/>
            <person name="Ohm R.A."/>
            <person name="Martin F."/>
            <person name="Silar P."/>
            <person name="Natvig D.O."/>
            <person name="Lalanne C."/>
            <person name="Gautier V."/>
            <person name="Ament-Velasquez S.L."/>
            <person name="Kruys A."/>
            <person name="Hutchinson M.I."/>
            <person name="Powell A.J."/>
            <person name="Barry K."/>
            <person name="Miller A.N."/>
            <person name="Grigoriev I.V."/>
            <person name="Debuchy R."/>
            <person name="Gladieux P."/>
            <person name="Hiltunen Thoren M."/>
            <person name="Johannesson H."/>
        </authorList>
    </citation>
    <scope>NUCLEOTIDE SEQUENCE</scope>
    <source>
        <strain evidence="4">PSN309</strain>
    </source>
</reference>
<evidence type="ECO:0000256" key="2">
    <source>
        <dbReference type="SAM" id="MobiDB-lite"/>
    </source>
</evidence>
<keyword evidence="1" id="KW-0862">Zinc</keyword>
<evidence type="ECO:0000256" key="1">
    <source>
        <dbReference type="PROSITE-ProRule" id="PRU00042"/>
    </source>
</evidence>
<keyword evidence="1" id="KW-0863">Zinc-finger</keyword>
<proteinExistence type="predicted"/>
<protein>
    <recommendedName>
        <fullName evidence="3">C2H2-type domain-containing protein</fullName>
    </recommendedName>
</protein>
<reference evidence="4" key="2">
    <citation type="submission" date="2023-05" db="EMBL/GenBank/DDBJ databases">
        <authorList>
            <consortium name="Lawrence Berkeley National Laboratory"/>
            <person name="Steindorff A."/>
            <person name="Hensen N."/>
            <person name="Bonometti L."/>
            <person name="Westerberg I."/>
            <person name="Brannstrom I.O."/>
            <person name="Guillou S."/>
            <person name="Cros-Aarteil S."/>
            <person name="Calhoun S."/>
            <person name="Haridas S."/>
            <person name="Kuo A."/>
            <person name="Mondo S."/>
            <person name="Pangilinan J."/>
            <person name="Riley R."/>
            <person name="Labutti K."/>
            <person name="Andreopoulos B."/>
            <person name="Lipzen A."/>
            <person name="Chen C."/>
            <person name="Yanf M."/>
            <person name="Daum C."/>
            <person name="Ng V."/>
            <person name="Clum A."/>
            <person name="Ohm R."/>
            <person name="Martin F."/>
            <person name="Silar P."/>
            <person name="Natvig D."/>
            <person name="Lalanne C."/>
            <person name="Gautier V."/>
            <person name="Ament-Velasquez S.L."/>
            <person name="Kruys A."/>
            <person name="Hutchinson M.I."/>
            <person name="Powell A.J."/>
            <person name="Barry K."/>
            <person name="Miller A.N."/>
            <person name="Grigoriev I.V."/>
            <person name="Debuchy R."/>
            <person name="Gladieux P."/>
            <person name="Thoren M.H."/>
            <person name="Johannesson H."/>
        </authorList>
    </citation>
    <scope>NUCLEOTIDE SEQUENCE</scope>
    <source>
        <strain evidence="4">PSN309</strain>
    </source>
</reference>
<dbReference type="PROSITE" id="PS50157">
    <property type="entry name" value="ZINC_FINGER_C2H2_2"/>
    <property type="match status" value="1"/>
</dbReference>
<feature type="domain" description="C2H2-type" evidence="3">
    <location>
        <begin position="135"/>
        <end position="163"/>
    </location>
</feature>
<feature type="region of interest" description="Disordered" evidence="2">
    <location>
        <begin position="25"/>
        <end position="45"/>
    </location>
</feature>
<dbReference type="Gene3D" id="3.30.160.60">
    <property type="entry name" value="Classic Zinc Finger"/>
    <property type="match status" value="1"/>
</dbReference>
<evidence type="ECO:0000313" key="5">
    <source>
        <dbReference type="Proteomes" id="UP001302126"/>
    </source>
</evidence>
<dbReference type="AlphaFoldDB" id="A0AAN6WNS8"/>
<evidence type="ECO:0000313" key="4">
    <source>
        <dbReference type="EMBL" id="KAK4185023.1"/>
    </source>
</evidence>
<evidence type="ECO:0000259" key="3">
    <source>
        <dbReference type="PROSITE" id="PS50157"/>
    </source>
</evidence>
<gene>
    <name evidence="4" type="ORF">QBC35DRAFT_504598</name>
</gene>
<dbReference type="InterPro" id="IPR013087">
    <property type="entry name" value="Znf_C2H2_type"/>
</dbReference>
<feature type="region of interest" description="Disordered" evidence="2">
    <location>
        <begin position="64"/>
        <end position="84"/>
    </location>
</feature>
<organism evidence="4 5">
    <name type="scientific">Podospora australis</name>
    <dbReference type="NCBI Taxonomy" id="1536484"/>
    <lineage>
        <taxon>Eukaryota</taxon>
        <taxon>Fungi</taxon>
        <taxon>Dikarya</taxon>
        <taxon>Ascomycota</taxon>
        <taxon>Pezizomycotina</taxon>
        <taxon>Sordariomycetes</taxon>
        <taxon>Sordariomycetidae</taxon>
        <taxon>Sordariales</taxon>
        <taxon>Podosporaceae</taxon>
        <taxon>Podospora</taxon>
    </lineage>
</organism>
<accession>A0AAN6WNS8</accession>
<dbReference type="InterPro" id="IPR036236">
    <property type="entry name" value="Znf_C2H2_sf"/>
</dbReference>
<keyword evidence="1" id="KW-0479">Metal-binding</keyword>
<dbReference type="SUPFAM" id="SSF57667">
    <property type="entry name" value="beta-beta-alpha zinc fingers"/>
    <property type="match status" value="1"/>
</dbReference>
<dbReference type="Proteomes" id="UP001302126">
    <property type="component" value="Unassembled WGS sequence"/>
</dbReference>
<comment type="caution">
    <text evidence="4">The sequence shown here is derived from an EMBL/GenBank/DDBJ whole genome shotgun (WGS) entry which is preliminary data.</text>
</comment>
<name>A0AAN6WNS8_9PEZI</name>
<keyword evidence="5" id="KW-1185">Reference proteome</keyword>